<keyword evidence="4" id="KW-1133">Transmembrane helix</keyword>
<dbReference type="EMBL" id="UYIO01000001">
    <property type="protein sequence ID" value="VDG75928.1"/>
    <property type="molecule type" value="Genomic_DNA"/>
</dbReference>
<dbReference type="Proteomes" id="UP000269974">
    <property type="component" value="Unassembled WGS sequence"/>
</dbReference>
<reference evidence="7" key="1">
    <citation type="submission" date="2016-10" db="EMBL/GenBank/DDBJ databases">
        <authorList>
            <person name="Varghese N."/>
        </authorList>
    </citation>
    <scope>NUCLEOTIDE SEQUENCE [LARGE SCALE GENOMIC DNA]</scope>
    <source>
        <strain evidence="7">DSM 20639</strain>
    </source>
</reference>
<evidence type="ECO:0000256" key="3">
    <source>
        <dbReference type="ARBA" id="ARBA00022448"/>
    </source>
</evidence>
<dbReference type="Proteomes" id="UP000182744">
    <property type="component" value="Unassembled WGS sequence"/>
</dbReference>
<evidence type="ECO:0000313" key="5">
    <source>
        <dbReference type="EMBL" id="SDE52670.1"/>
    </source>
</evidence>
<name>A0A1B9BD81_9ACTO</name>
<feature type="transmembrane region" description="Helical" evidence="4">
    <location>
        <begin position="112"/>
        <end position="133"/>
    </location>
</feature>
<dbReference type="GO" id="GO:0015920">
    <property type="term" value="P:lipopolysaccharide transport"/>
    <property type="evidence" value="ECO:0007669"/>
    <property type="project" value="TreeGrafter"/>
</dbReference>
<dbReference type="EMBL" id="FNAU01000012">
    <property type="protein sequence ID" value="SDE52670.1"/>
    <property type="molecule type" value="Genomic_DNA"/>
</dbReference>
<feature type="transmembrane region" description="Helical" evidence="4">
    <location>
        <begin position="246"/>
        <end position="265"/>
    </location>
</feature>
<keyword evidence="4" id="KW-0472">Membrane</keyword>
<keyword evidence="3" id="KW-0813">Transport</keyword>
<dbReference type="AlphaFoldDB" id="A0A1B9BD81"/>
<keyword evidence="4" id="KW-0812">Transmembrane</keyword>
<feature type="transmembrane region" description="Helical" evidence="4">
    <location>
        <begin position="153"/>
        <end position="176"/>
    </location>
</feature>
<sequence>MAKTNVRQNRSLSQIRTLITAFGQRDLKAKFSGTALGWIWSLVVPMATLAIYTLIFGGLFRMVPPGIASRHEGIGIFAVWLFAGLTVWGFFQNSVNAGINGLLSSGGLLQKVYFPAYAPVLGAGFAIGVQSLIEVGIYLAVMLLLGNISWTWLLIPFALGLLVIFTWGVATAIAIWNIYVRDLAHLVGVFLQLAFYATPIIYTSTIVPESWHGIPLRWIIESSPMAEFINLFRALTYDLRAGTWEEWLACLAWTALAALLGAWVYRKWGADLGERI</sequence>
<keyword evidence="7" id="KW-1185">Reference proteome</keyword>
<evidence type="ECO:0000313" key="6">
    <source>
        <dbReference type="EMBL" id="VDG75928.1"/>
    </source>
</evidence>
<proteinExistence type="inferred from homology"/>
<dbReference type="OrthoDB" id="9789409at2"/>
<protein>
    <submittedName>
        <fullName evidence="5">ABC-2 type transport system permease protein/lipopolysaccharide transport system permease protein</fullName>
    </submittedName>
    <submittedName>
        <fullName evidence="6">ABC-2 type transporter</fullName>
    </submittedName>
</protein>
<organism evidence="6 8">
    <name type="scientific">Actinobaculum suis</name>
    <dbReference type="NCBI Taxonomy" id="1657"/>
    <lineage>
        <taxon>Bacteria</taxon>
        <taxon>Bacillati</taxon>
        <taxon>Actinomycetota</taxon>
        <taxon>Actinomycetes</taxon>
        <taxon>Actinomycetales</taxon>
        <taxon>Actinomycetaceae</taxon>
        <taxon>Actinobaculum</taxon>
    </lineage>
</organism>
<dbReference type="GO" id="GO:0005886">
    <property type="term" value="C:plasma membrane"/>
    <property type="evidence" value="ECO:0007669"/>
    <property type="project" value="UniProtKB-SubCell"/>
</dbReference>
<evidence type="ECO:0000256" key="2">
    <source>
        <dbReference type="ARBA" id="ARBA00007783"/>
    </source>
</evidence>
<evidence type="ECO:0000256" key="4">
    <source>
        <dbReference type="SAM" id="Phobius"/>
    </source>
</evidence>
<dbReference type="PANTHER" id="PTHR30413:SF8">
    <property type="entry name" value="TRANSPORT PERMEASE PROTEIN"/>
    <property type="match status" value="1"/>
</dbReference>
<reference evidence="5" key="2">
    <citation type="submission" date="2016-10" db="EMBL/GenBank/DDBJ databases">
        <authorList>
            <person name="Varghese N."/>
            <person name="Submissions S."/>
        </authorList>
    </citation>
    <scope>NUCLEOTIDE SEQUENCE</scope>
    <source>
        <strain evidence="5">DSM 20639</strain>
    </source>
</reference>
<evidence type="ECO:0000313" key="8">
    <source>
        <dbReference type="Proteomes" id="UP000269974"/>
    </source>
</evidence>
<evidence type="ECO:0000313" key="7">
    <source>
        <dbReference type="Proteomes" id="UP000182744"/>
    </source>
</evidence>
<feature type="transmembrane region" description="Helical" evidence="4">
    <location>
        <begin position="35"/>
        <end position="61"/>
    </location>
</feature>
<accession>A0A1B9BD81</accession>
<reference evidence="6 8" key="3">
    <citation type="submission" date="2018-11" db="EMBL/GenBank/DDBJ databases">
        <authorList>
            <consortium name="Pathogen Informatics"/>
        </authorList>
    </citation>
    <scope>NUCLEOTIDE SEQUENCE [LARGE SCALE GENOMIC DNA]</scope>
    <source>
        <strain evidence="6 8">NCTC10327</strain>
    </source>
</reference>
<comment type="subcellular location">
    <subcellularLocation>
        <location evidence="1">Cell inner membrane</location>
        <topology evidence="1">Multi-pass membrane protein</topology>
    </subcellularLocation>
</comment>
<gene>
    <name evidence="6" type="ORF">NCTC10327_00613</name>
    <name evidence="5" type="ORF">SAMN05421878_11210</name>
</gene>
<feature type="transmembrane region" description="Helical" evidence="4">
    <location>
        <begin position="183"/>
        <end position="202"/>
    </location>
</feature>
<comment type="similarity">
    <text evidence="2">Belongs to the ABC-2 integral membrane protein family.</text>
</comment>
<feature type="transmembrane region" description="Helical" evidence="4">
    <location>
        <begin position="73"/>
        <end position="91"/>
    </location>
</feature>
<evidence type="ECO:0000256" key="1">
    <source>
        <dbReference type="ARBA" id="ARBA00004429"/>
    </source>
</evidence>
<dbReference type="PANTHER" id="PTHR30413">
    <property type="entry name" value="INNER MEMBRANE TRANSPORT PERMEASE"/>
    <property type="match status" value="1"/>
</dbReference>